<dbReference type="GO" id="GO:0004197">
    <property type="term" value="F:cysteine-type endopeptidase activity"/>
    <property type="evidence" value="ECO:0007669"/>
    <property type="project" value="InterPro"/>
</dbReference>
<evidence type="ECO:0000256" key="2">
    <source>
        <dbReference type="SAM" id="MobiDB-lite"/>
    </source>
</evidence>
<evidence type="ECO:0000313" key="5">
    <source>
        <dbReference type="Proteomes" id="UP000219338"/>
    </source>
</evidence>
<dbReference type="InterPro" id="IPR050452">
    <property type="entry name" value="Metacaspase"/>
</dbReference>
<dbReference type="OrthoDB" id="3222453at2759"/>
<dbReference type="InterPro" id="IPR011600">
    <property type="entry name" value="Pept_C14_caspase"/>
</dbReference>
<dbReference type="GO" id="GO:0006508">
    <property type="term" value="P:proteolysis"/>
    <property type="evidence" value="ECO:0007669"/>
    <property type="project" value="InterPro"/>
</dbReference>
<comment type="similarity">
    <text evidence="1">Belongs to the peptidase C14B family.</text>
</comment>
<dbReference type="Proteomes" id="UP000219338">
    <property type="component" value="Unassembled WGS sequence"/>
</dbReference>
<dbReference type="GO" id="GO:0005737">
    <property type="term" value="C:cytoplasm"/>
    <property type="evidence" value="ECO:0007669"/>
    <property type="project" value="TreeGrafter"/>
</dbReference>
<evidence type="ECO:0000259" key="3">
    <source>
        <dbReference type="Pfam" id="PF00656"/>
    </source>
</evidence>
<gene>
    <name evidence="4" type="ORF">ARMOST_20901</name>
</gene>
<organism evidence="4 5">
    <name type="scientific">Armillaria ostoyae</name>
    <name type="common">Armillaria root rot fungus</name>
    <dbReference type="NCBI Taxonomy" id="47428"/>
    <lineage>
        <taxon>Eukaryota</taxon>
        <taxon>Fungi</taxon>
        <taxon>Dikarya</taxon>
        <taxon>Basidiomycota</taxon>
        <taxon>Agaricomycotina</taxon>
        <taxon>Agaricomycetes</taxon>
        <taxon>Agaricomycetidae</taxon>
        <taxon>Agaricales</taxon>
        <taxon>Marasmiineae</taxon>
        <taxon>Physalacriaceae</taxon>
        <taxon>Armillaria</taxon>
    </lineage>
</organism>
<dbReference type="EMBL" id="FUEG01000043">
    <property type="protein sequence ID" value="SJL17351.1"/>
    <property type="molecule type" value="Genomic_DNA"/>
</dbReference>
<dbReference type="AlphaFoldDB" id="A0A284S8L6"/>
<reference evidence="5" key="1">
    <citation type="journal article" date="2017" name="Nat. Ecol. Evol.">
        <title>Genome expansion and lineage-specific genetic innovations in the forest pathogenic fungi Armillaria.</title>
        <authorList>
            <person name="Sipos G."/>
            <person name="Prasanna A.N."/>
            <person name="Walter M.C."/>
            <person name="O'Connor E."/>
            <person name="Balint B."/>
            <person name="Krizsan K."/>
            <person name="Kiss B."/>
            <person name="Hess J."/>
            <person name="Varga T."/>
            <person name="Slot J."/>
            <person name="Riley R."/>
            <person name="Boka B."/>
            <person name="Rigling D."/>
            <person name="Barry K."/>
            <person name="Lee J."/>
            <person name="Mihaltcheva S."/>
            <person name="LaButti K."/>
            <person name="Lipzen A."/>
            <person name="Waldron R."/>
            <person name="Moloney N.M."/>
            <person name="Sperisen C."/>
            <person name="Kredics L."/>
            <person name="Vagvoelgyi C."/>
            <person name="Patrignani A."/>
            <person name="Fitzpatrick D."/>
            <person name="Nagy I."/>
            <person name="Doyle S."/>
            <person name="Anderson J.B."/>
            <person name="Grigoriev I.V."/>
            <person name="Gueldener U."/>
            <person name="Muensterkoetter M."/>
            <person name="Nagy L.G."/>
        </authorList>
    </citation>
    <scope>NUCLEOTIDE SEQUENCE [LARGE SCALE GENOMIC DNA]</scope>
    <source>
        <strain evidence="5">C18/9</strain>
    </source>
</reference>
<dbReference type="Gene3D" id="3.40.50.1460">
    <property type="match status" value="1"/>
</dbReference>
<feature type="compositionally biased region" description="Basic and acidic residues" evidence="2">
    <location>
        <begin position="431"/>
        <end position="440"/>
    </location>
</feature>
<evidence type="ECO:0000256" key="1">
    <source>
        <dbReference type="ARBA" id="ARBA00009005"/>
    </source>
</evidence>
<proteinExistence type="inferred from homology"/>
<evidence type="ECO:0000313" key="4">
    <source>
        <dbReference type="EMBL" id="SJL17351.1"/>
    </source>
</evidence>
<keyword evidence="5" id="KW-1185">Reference proteome</keyword>
<accession>A0A284S8L6</accession>
<dbReference type="PANTHER" id="PTHR48104:SF30">
    <property type="entry name" value="METACASPASE-1"/>
    <property type="match status" value="1"/>
</dbReference>
<dbReference type="PANTHER" id="PTHR48104">
    <property type="entry name" value="METACASPASE-4"/>
    <property type="match status" value="1"/>
</dbReference>
<protein>
    <recommendedName>
        <fullName evidence="3">Peptidase C14 caspase domain-containing protein</fullName>
    </recommendedName>
</protein>
<feature type="domain" description="Peptidase C14 caspase" evidence="3">
    <location>
        <begin position="468"/>
        <end position="744"/>
    </location>
</feature>
<sequence>MAEQRPHVLYAKELIYKGCGIPFWYPEPDSSAPDEFKTRGICPGDVGIINNDGGFDFLFSIFSDANGLIIGRAPPGFQPLPQLAQEDVQVYPVHGNVVTSQHVTSTDVSVDASTQTLQSIVDAGMSFNVSISDTSAAILCLPNYSTRYNAMNKDLFERCARQHGVSWYNYVIGSLGRKVSNGSLYLITTCDKTTTWGNAVIRRTDRALAFSLKCTLMSTGGVTVKVANSWIDDSGIDNGLFPIPSVQYPYPIGLQNQCIFARGFVMSLSESLFKKSREAVLLHVDGSKDRVPTLDHKNAPLPPNDGNTGLWTRASSFFGSKTAPKDEDSNQGMILAQSADHELLAAEVSEFPTAESEQWNPSAIMNEYLLSKVSSLDMAITHDEEWMAVMQQYECVTDITDEELWCKIGNQLDAIISRLPTPDSIPPHTSQETHSEDHFTEAQPSDTAPSSPNYSLLPPNRVDGSRFWALLIGIDAYPFRPLRDCMSDARKIAKYLIQDLGVPEDHIKHLLSTGSVDDFTERYPGVYYKGMFIENDPSIPTRANIIDALLDLSTNSQIQYGDNIIIYFSGHGSLYKCSDFYEAGSLAAVGHFEALCPMDRTPCNPSHISIPDISDREMRTILDEISHTKGHHITCILDCCYSENVDKDPGTRVRITEPLLPTSIKDMLDATHTRLKDLGSYRNIYDGNWVCGLESYVILAGYEGKEVESTNGCGGVFTQALIEALKSDMLKGGSTYSDLITTMQMPSSTNQLPMATGTNLETKLWYQA</sequence>
<feature type="region of interest" description="Disordered" evidence="2">
    <location>
        <begin position="418"/>
        <end position="455"/>
    </location>
</feature>
<dbReference type="Pfam" id="PF00656">
    <property type="entry name" value="Peptidase_C14"/>
    <property type="match status" value="1"/>
</dbReference>
<name>A0A284S8L6_ARMOS</name>